<organism evidence="4 5">
    <name type="scientific">Agromyces bauzanensis</name>
    <dbReference type="NCBI Taxonomy" id="1308924"/>
    <lineage>
        <taxon>Bacteria</taxon>
        <taxon>Bacillati</taxon>
        <taxon>Actinomycetota</taxon>
        <taxon>Actinomycetes</taxon>
        <taxon>Micrococcales</taxon>
        <taxon>Microbacteriaceae</taxon>
        <taxon>Agromyces</taxon>
    </lineage>
</organism>
<evidence type="ECO:0000313" key="5">
    <source>
        <dbReference type="Proteomes" id="UP000636956"/>
    </source>
</evidence>
<gene>
    <name evidence="4" type="ORF">GCM10011372_32680</name>
</gene>
<feature type="domain" description="Wadjet protein JetD C-terminal" evidence="2">
    <location>
        <begin position="209"/>
        <end position="326"/>
    </location>
</feature>
<dbReference type="Pfam" id="PF09983">
    <property type="entry name" value="JetD_C"/>
    <property type="match status" value="1"/>
</dbReference>
<keyword evidence="5" id="KW-1185">Reference proteome</keyword>
<accession>A0A917UWZ2</accession>
<evidence type="ECO:0000313" key="4">
    <source>
        <dbReference type="EMBL" id="GGJ91671.1"/>
    </source>
</evidence>
<reference evidence="4" key="2">
    <citation type="submission" date="2020-09" db="EMBL/GenBank/DDBJ databases">
        <authorList>
            <person name="Sun Q."/>
            <person name="Zhou Y."/>
        </authorList>
    </citation>
    <scope>NUCLEOTIDE SEQUENCE</scope>
    <source>
        <strain evidence="4">CGMCC 1.8984</strain>
    </source>
</reference>
<protein>
    <recommendedName>
        <fullName evidence="6">Wadjet protein JetD C-terminal domain-containing protein</fullName>
    </recommendedName>
</protein>
<dbReference type="AlphaFoldDB" id="A0A917UWZ2"/>
<name>A0A917UWZ2_9MICO</name>
<comment type="caution">
    <text evidence="4">The sequence shown here is derived from an EMBL/GenBank/DDBJ whole genome shotgun (WGS) entry which is preliminary data.</text>
</comment>
<feature type="domain" description="DUF3322" evidence="3">
    <location>
        <begin position="33"/>
        <end position="198"/>
    </location>
</feature>
<sequence length="426" mass="46637">MAAPMVSVTEARARAARTVERSLRDWAAGIGVDARMEIPLHPPTERPALADLPRAMAWASEWRAVGERGSRGRDAVEVVLGERRWPSVGAQHVPERCVLGDSDAFTAFAGAAHRRTWQRLRARADELWARLGSPDPLGSAIRPHARTIEAYGDDEFATLPDVVDWLISHPASGRRIRQLPIRGIDTKWLEGHRSVVAAVTGDDSLGRLENQSLVRVRFLDPALRPGGLRDVATPGRPARRAERGAGDGLRVREPRDDAVDARAAGAVVVHGSGYAVTRLGGIPWIRDGRIVYCGELDSDGFRILDLLRATCGDVRSVLMDEATLVACAPTSGCRRPGRCPVSSACSAPRSGGRWLGSVPRVAYGSNRSGSRGRVRSRRSKARRRKHRFDPRDRCLSKDVVRLMTSVAPRIVRCTYSRSSCRGRRGT</sequence>
<feature type="compositionally biased region" description="Basic residues" evidence="1">
    <location>
        <begin position="370"/>
        <end position="388"/>
    </location>
</feature>
<reference evidence="4" key="1">
    <citation type="journal article" date="2014" name="Int. J. Syst. Evol. Microbiol.">
        <title>Complete genome sequence of Corynebacterium casei LMG S-19264T (=DSM 44701T), isolated from a smear-ripened cheese.</title>
        <authorList>
            <consortium name="US DOE Joint Genome Institute (JGI-PGF)"/>
            <person name="Walter F."/>
            <person name="Albersmeier A."/>
            <person name="Kalinowski J."/>
            <person name="Ruckert C."/>
        </authorList>
    </citation>
    <scope>NUCLEOTIDE SEQUENCE</scope>
    <source>
        <strain evidence="4">CGMCC 1.8984</strain>
    </source>
</reference>
<evidence type="ECO:0000259" key="2">
    <source>
        <dbReference type="Pfam" id="PF09983"/>
    </source>
</evidence>
<evidence type="ECO:0008006" key="6">
    <source>
        <dbReference type="Google" id="ProtNLM"/>
    </source>
</evidence>
<dbReference type="InterPro" id="IPR024534">
    <property type="entry name" value="JetD_C"/>
</dbReference>
<dbReference type="EMBL" id="BMMD01000025">
    <property type="protein sequence ID" value="GGJ91671.1"/>
    <property type="molecule type" value="Genomic_DNA"/>
</dbReference>
<feature type="region of interest" description="Disordered" evidence="1">
    <location>
        <begin position="364"/>
        <end position="389"/>
    </location>
</feature>
<dbReference type="Pfam" id="PF11795">
    <property type="entry name" value="DUF3322"/>
    <property type="match status" value="1"/>
</dbReference>
<dbReference type="RefSeq" id="WP_188744469.1">
    <property type="nucleotide sequence ID" value="NZ_BAABFW010000050.1"/>
</dbReference>
<dbReference type="Proteomes" id="UP000636956">
    <property type="component" value="Unassembled WGS sequence"/>
</dbReference>
<evidence type="ECO:0000256" key="1">
    <source>
        <dbReference type="SAM" id="MobiDB-lite"/>
    </source>
</evidence>
<proteinExistence type="predicted"/>
<evidence type="ECO:0000259" key="3">
    <source>
        <dbReference type="Pfam" id="PF11795"/>
    </source>
</evidence>
<dbReference type="InterPro" id="IPR024537">
    <property type="entry name" value="DUF3322"/>
</dbReference>